<dbReference type="GO" id="GO:0005886">
    <property type="term" value="C:plasma membrane"/>
    <property type="evidence" value="ECO:0007669"/>
    <property type="project" value="UniProtKB-SubCell"/>
</dbReference>
<dbReference type="AlphaFoldDB" id="G4QA79"/>
<dbReference type="Proteomes" id="UP000009284">
    <property type="component" value="Chromosome"/>
</dbReference>
<organism evidence="7 8">
    <name type="scientific">Taylorella asinigenitalis (strain MCE3)</name>
    <dbReference type="NCBI Taxonomy" id="1008459"/>
    <lineage>
        <taxon>Bacteria</taxon>
        <taxon>Pseudomonadati</taxon>
        <taxon>Pseudomonadota</taxon>
        <taxon>Betaproteobacteria</taxon>
        <taxon>Burkholderiales</taxon>
        <taxon>Alcaligenaceae</taxon>
        <taxon>Taylorella</taxon>
    </lineage>
</organism>
<comment type="subcellular location">
    <subcellularLocation>
        <location evidence="1">Cell inner membrane</location>
    </subcellularLocation>
</comment>
<evidence type="ECO:0000313" key="7">
    <source>
        <dbReference type="EMBL" id="AEP37152.1"/>
    </source>
</evidence>
<dbReference type="InterPro" id="IPR004960">
    <property type="entry name" value="LipA_acyltrans"/>
</dbReference>
<keyword evidence="6 7" id="KW-0012">Acyltransferase</keyword>
<accession>G4QA79</accession>
<protein>
    <submittedName>
        <fullName evidence="7">Lipid A biosynthesis lauroyl acyltransferase</fullName>
    </submittedName>
</protein>
<dbReference type="STRING" id="1008459.TASI_1412"/>
<dbReference type="HOGENOM" id="CLU_049421_1_0_4"/>
<keyword evidence="5" id="KW-0472">Membrane</keyword>
<gene>
    <name evidence="7" type="ordered locus">TASI_1412</name>
</gene>
<proteinExistence type="predicted"/>
<dbReference type="PANTHER" id="PTHR30606">
    <property type="entry name" value="LIPID A BIOSYNTHESIS LAUROYL ACYLTRANSFERASE"/>
    <property type="match status" value="1"/>
</dbReference>
<dbReference type="KEGG" id="tas:TASI_1412"/>
<keyword evidence="8" id="KW-1185">Reference proteome</keyword>
<evidence type="ECO:0000256" key="5">
    <source>
        <dbReference type="ARBA" id="ARBA00023136"/>
    </source>
</evidence>
<evidence type="ECO:0000256" key="1">
    <source>
        <dbReference type="ARBA" id="ARBA00004533"/>
    </source>
</evidence>
<dbReference type="EMBL" id="CP003059">
    <property type="protein sequence ID" value="AEP37152.1"/>
    <property type="molecule type" value="Genomic_DNA"/>
</dbReference>
<evidence type="ECO:0000256" key="4">
    <source>
        <dbReference type="ARBA" id="ARBA00022679"/>
    </source>
</evidence>
<keyword evidence="3" id="KW-0997">Cell inner membrane</keyword>
<reference evidence="7 8" key="2">
    <citation type="journal article" date="2012" name="PLoS ONE">
        <title>Genomic characterization of the taylorella genus.</title>
        <authorList>
            <person name="Hebert L."/>
            <person name="Moumen B."/>
            <person name="Pons N."/>
            <person name="Duquesne F."/>
            <person name="Breuil M.F."/>
            <person name="Goux D."/>
            <person name="Batto J.M."/>
            <person name="Laugier C."/>
            <person name="Renault P."/>
            <person name="Petry S."/>
        </authorList>
    </citation>
    <scope>NUCLEOTIDE SEQUENCE [LARGE SCALE GENOMIC DNA]</scope>
    <source>
        <strain evidence="7 8">MCE3</strain>
    </source>
</reference>
<evidence type="ECO:0000256" key="6">
    <source>
        <dbReference type="ARBA" id="ARBA00023315"/>
    </source>
</evidence>
<evidence type="ECO:0000313" key="8">
    <source>
        <dbReference type="Proteomes" id="UP000009284"/>
    </source>
</evidence>
<reference key="1">
    <citation type="submission" date="2011-09" db="EMBL/GenBank/DDBJ databases">
        <title>Genomic characterization of the Taylorella genus.</title>
        <authorList>
            <person name="Hebert L."/>
            <person name="Moumen B."/>
            <person name="Pons N."/>
            <person name="Duquesne F."/>
            <person name="Breuil M.-F."/>
            <person name="Goux D."/>
            <person name="Batto J.-M."/>
            <person name="Renault P."/>
            <person name="Laugier C."/>
            <person name="Petry S."/>
        </authorList>
    </citation>
    <scope>NUCLEOTIDE SEQUENCE</scope>
    <source>
        <strain>MCE3</strain>
    </source>
</reference>
<dbReference type="eggNOG" id="COG1560">
    <property type="taxonomic scope" value="Bacteria"/>
</dbReference>
<sequence length="301" mass="34283">MSKNIENSFKYILYEKIFKLIADLSHGQRLKLGGVLTSIAKPLAKKRIHIARRNLELCFPEATKEQIEGWLKRHFRMVVQSYVDRALLWYGSEQKINETVELQGLEKFRAAIDGGSPVMLIGPHLIGLDAAATILTSKQPKGATMYGRQSDPVMDAIVRKGRARFNDVQLLSRQDGVRQLLKLIRNQYPLYYLPDMDFGPKDSIFVPFFGVPAATLTSTVQLVRSFDMTVFCALSQLDIKTGIYKVEVLPLNKNDFTSGSIEEATARFNSMLEVWILKDPAQYYWVHKRFKTRPNGEASVY</sequence>
<evidence type="ECO:0000256" key="3">
    <source>
        <dbReference type="ARBA" id="ARBA00022519"/>
    </source>
</evidence>
<dbReference type="PANTHER" id="PTHR30606:SF9">
    <property type="entry name" value="LIPID A BIOSYNTHESIS LAUROYLTRANSFERASE"/>
    <property type="match status" value="1"/>
</dbReference>
<dbReference type="Pfam" id="PF03279">
    <property type="entry name" value="Lip_A_acyltrans"/>
    <property type="match status" value="1"/>
</dbReference>
<keyword evidence="4 7" id="KW-0808">Transferase</keyword>
<name>G4QA79_TAYAM</name>
<dbReference type="GO" id="GO:0009247">
    <property type="term" value="P:glycolipid biosynthetic process"/>
    <property type="evidence" value="ECO:0007669"/>
    <property type="project" value="UniProtKB-ARBA"/>
</dbReference>
<dbReference type="PIRSF" id="PIRSF026649">
    <property type="entry name" value="MsbB"/>
    <property type="match status" value="1"/>
</dbReference>
<keyword evidence="2" id="KW-1003">Cell membrane</keyword>
<evidence type="ECO:0000256" key="2">
    <source>
        <dbReference type="ARBA" id="ARBA00022475"/>
    </source>
</evidence>
<dbReference type="CDD" id="cd07984">
    <property type="entry name" value="LPLAT_LABLAT-like"/>
    <property type="match status" value="1"/>
</dbReference>
<dbReference type="OrthoDB" id="9803456at2"/>
<dbReference type="RefSeq" id="WP_014112046.1">
    <property type="nucleotide sequence ID" value="NC_016043.1"/>
</dbReference>
<dbReference type="GO" id="GO:0016746">
    <property type="term" value="F:acyltransferase activity"/>
    <property type="evidence" value="ECO:0007669"/>
    <property type="project" value="UniProtKB-KW"/>
</dbReference>